<dbReference type="PANTHER" id="PTHR42748:SF25">
    <property type="entry name" value="NMRA FAMILY PROTEIN"/>
    <property type="match status" value="1"/>
</dbReference>
<dbReference type="Gene3D" id="3.40.50.720">
    <property type="entry name" value="NAD(P)-binding Rossmann-like Domain"/>
    <property type="match status" value="1"/>
</dbReference>
<name>A0AAX4JJS9_9TREE</name>
<evidence type="ECO:0000259" key="3">
    <source>
        <dbReference type="Pfam" id="PF05368"/>
    </source>
</evidence>
<dbReference type="Gene3D" id="3.90.25.10">
    <property type="entry name" value="UDP-galactose 4-epimerase, domain 1"/>
    <property type="match status" value="1"/>
</dbReference>
<gene>
    <name evidence="4" type="ORF">L201_000001</name>
</gene>
<dbReference type="InterPro" id="IPR051164">
    <property type="entry name" value="NmrA-like_oxidored"/>
</dbReference>
<dbReference type="AlphaFoldDB" id="A0AAX4JJS9"/>
<dbReference type="Proteomes" id="UP001355207">
    <property type="component" value="Chromosome 1"/>
</dbReference>
<accession>A0AAX4JJS9</accession>
<evidence type="ECO:0000313" key="4">
    <source>
        <dbReference type="EMBL" id="WWC85144.1"/>
    </source>
</evidence>
<dbReference type="RefSeq" id="XP_066071907.1">
    <property type="nucleotide sequence ID" value="XM_066215810.1"/>
</dbReference>
<comment type="similarity">
    <text evidence="1">Belongs to the NmrA-type oxidoreductase family.</text>
</comment>
<evidence type="ECO:0000256" key="1">
    <source>
        <dbReference type="ARBA" id="ARBA00006328"/>
    </source>
</evidence>
<keyword evidence="5" id="KW-1185">Reference proteome</keyword>
<feature type="domain" description="NmrA-like" evidence="3">
    <location>
        <begin position="6"/>
        <end position="259"/>
    </location>
</feature>
<dbReference type="InterPro" id="IPR008030">
    <property type="entry name" value="NmrA-like"/>
</dbReference>
<dbReference type="EMBL" id="CP144098">
    <property type="protein sequence ID" value="WWC85144.1"/>
    <property type="molecule type" value="Genomic_DNA"/>
</dbReference>
<evidence type="ECO:0000256" key="2">
    <source>
        <dbReference type="ARBA" id="ARBA00022857"/>
    </source>
</evidence>
<evidence type="ECO:0000313" key="5">
    <source>
        <dbReference type="Proteomes" id="UP001355207"/>
    </source>
</evidence>
<proteinExistence type="inferred from homology"/>
<dbReference type="PANTHER" id="PTHR42748">
    <property type="entry name" value="NITROGEN METABOLITE REPRESSION PROTEIN NMRA FAMILY MEMBER"/>
    <property type="match status" value="1"/>
</dbReference>
<sequence>MADQIRTILVTGATGRQGGAVIDALLSTPNIASKFLILALTRDPDSARAQKLLAKAPEIIRLIKGDYTAPTLSEPFTKAKELSPKGKIWGVFSMQDKDAKIYKDWRDAPEFHNGMKVVDQAIKNNVELFIYTSGDTGGEKSWNNPTNVPHFMTKHHLERYLLDQIKEKNSTMKWTILRPTMFFENLEPTNDSKLFMTAYRDILKNKPVQYIATKDIGVFAAKAFLDPDNYQGKAISLAGDEVTWDQLNDAFIKVTGNPIPTGNGLLSWFIFRFVVKQYGMMIDWFKEEGYGANIKELRKIHPELMDAETWLKEKSAFPKKV</sequence>
<dbReference type="Pfam" id="PF05368">
    <property type="entry name" value="NmrA"/>
    <property type="match status" value="1"/>
</dbReference>
<organism evidence="4 5">
    <name type="scientific">Kwoniella dendrophila CBS 6074</name>
    <dbReference type="NCBI Taxonomy" id="1295534"/>
    <lineage>
        <taxon>Eukaryota</taxon>
        <taxon>Fungi</taxon>
        <taxon>Dikarya</taxon>
        <taxon>Basidiomycota</taxon>
        <taxon>Agaricomycotina</taxon>
        <taxon>Tremellomycetes</taxon>
        <taxon>Tremellales</taxon>
        <taxon>Cryptococcaceae</taxon>
        <taxon>Kwoniella</taxon>
    </lineage>
</organism>
<dbReference type="InterPro" id="IPR036291">
    <property type="entry name" value="NAD(P)-bd_dom_sf"/>
</dbReference>
<dbReference type="SUPFAM" id="SSF51735">
    <property type="entry name" value="NAD(P)-binding Rossmann-fold domains"/>
    <property type="match status" value="1"/>
</dbReference>
<dbReference type="GO" id="GO:0005634">
    <property type="term" value="C:nucleus"/>
    <property type="evidence" value="ECO:0007669"/>
    <property type="project" value="TreeGrafter"/>
</dbReference>
<protein>
    <recommendedName>
        <fullName evidence="3">NmrA-like domain-containing protein</fullName>
    </recommendedName>
</protein>
<reference evidence="4 5" key="1">
    <citation type="submission" date="2024-01" db="EMBL/GenBank/DDBJ databases">
        <title>Comparative genomics of Cryptococcus and Kwoniella reveals pathogenesis evolution and contrasting modes of karyotype evolution via chromosome fusion or intercentromeric recombination.</title>
        <authorList>
            <person name="Coelho M.A."/>
            <person name="David-Palma M."/>
            <person name="Shea T."/>
            <person name="Bowers K."/>
            <person name="McGinley-Smith S."/>
            <person name="Mohammad A.W."/>
            <person name="Gnirke A."/>
            <person name="Yurkov A.M."/>
            <person name="Nowrousian M."/>
            <person name="Sun S."/>
            <person name="Cuomo C.A."/>
            <person name="Heitman J."/>
        </authorList>
    </citation>
    <scope>NUCLEOTIDE SEQUENCE [LARGE SCALE GENOMIC DNA]</scope>
    <source>
        <strain evidence="4 5">CBS 6074</strain>
    </source>
</reference>
<dbReference type="GeneID" id="91090673"/>
<keyword evidence="2" id="KW-0521">NADP</keyword>